<evidence type="ECO:0000313" key="3">
    <source>
        <dbReference type="EMBL" id="OEJ72820.1"/>
    </source>
</evidence>
<dbReference type="AlphaFoldDB" id="A0A1E5QDS2"/>
<dbReference type="EMBL" id="MJGC01000110">
    <property type="protein sequence ID" value="OEJ72820.1"/>
    <property type="molecule type" value="Genomic_DNA"/>
</dbReference>
<feature type="transmembrane region" description="Helical" evidence="2">
    <location>
        <begin position="90"/>
        <end position="111"/>
    </location>
</feature>
<dbReference type="STRING" id="1781255.BH720_22885"/>
<reference evidence="3" key="1">
    <citation type="submission" date="2016-09" db="EMBL/GenBank/DDBJ databases">
        <title>Draft genome of thermotolerant cyanobacterium Desertifilum sp. strain IPPAS B-1220.</title>
        <authorList>
            <person name="Sinetova M.A."/>
            <person name="Bolakhan K."/>
            <person name="Zayadan B.K."/>
            <person name="Mironov K.S."/>
            <person name="Ustinova V."/>
            <person name="Kupriyanova E.V."/>
            <person name="Sidorov R.A."/>
            <person name="Skrypnik A.N."/>
            <person name="Gogoleva N.E."/>
            <person name="Gogolev Y.V."/>
            <person name="Los D.A."/>
        </authorList>
    </citation>
    <scope>NUCLEOTIDE SEQUENCE [LARGE SCALE GENOMIC DNA]</scope>
    <source>
        <strain evidence="3">IPPAS B-1220</strain>
    </source>
</reference>
<keyword evidence="2" id="KW-1133">Transmembrane helix</keyword>
<evidence type="ECO:0000256" key="1">
    <source>
        <dbReference type="SAM" id="Coils"/>
    </source>
</evidence>
<name>A0A1E5QDS2_9CYAN</name>
<keyword evidence="2" id="KW-0812">Transmembrane</keyword>
<evidence type="ECO:0008006" key="4">
    <source>
        <dbReference type="Google" id="ProtNLM"/>
    </source>
</evidence>
<accession>A0A1E5QDS2</accession>
<protein>
    <recommendedName>
        <fullName evidence="4">DUF2203 domain-containing protein</fullName>
    </recommendedName>
</protein>
<proteinExistence type="predicted"/>
<sequence length="113" mass="13337">MRRVEFMSNQPSPVDPEGELERSLLNAEQALSELKARYSQVKQGQSQQEELQQRLSQLQQEVKQIQRQLNSLEIELESRLFSWVRLSDPFWQAVRFGGIGLIGGWFLHWLIRR</sequence>
<comment type="caution">
    <text evidence="3">The sequence shown here is derived from an EMBL/GenBank/DDBJ whole genome shotgun (WGS) entry which is preliminary data.</text>
</comment>
<evidence type="ECO:0000256" key="2">
    <source>
        <dbReference type="SAM" id="Phobius"/>
    </source>
</evidence>
<keyword evidence="1" id="KW-0175">Coiled coil</keyword>
<feature type="coiled-coil region" evidence="1">
    <location>
        <begin position="17"/>
        <end position="75"/>
    </location>
</feature>
<organism evidence="3">
    <name type="scientific">Desertifilum tharense IPPAS B-1220</name>
    <dbReference type="NCBI Taxonomy" id="1781255"/>
    <lineage>
        <taxon>Bacteria</taxon>
        <taxon>Bacillati</taxon>
        <taxon>Cyanobacteriota</taxon>
        <taxon>Cyanophyceae</taxon>
        <taxon>Desertifilales</taxon>
        <taxon>Desertifilaceae</taxon>
        <taxon>Desertifilum</taxon>
    </lineage>
</organism>
<keyword evidence="2" id="KW-0472">Membrane</keyword>
<gene>
    <name evidence="3" type="ORF">BH720_22885</name>
</gene>